<comment type="caution">
    <text evidence="2">The sequence shown here is derived from an EMBL/GenBank/DDBJ whole genome shotgun (WGS) entry which is preliminary data.</text>
</comment>
<evidence type="ECO:0000313" key="2">
    <source>
        <dbReference type="EMBL" id="MQM02095.1"/>
    </source>
</evidence>
<dbReference type="EMBL" id="NMUH01002791">
    <property type="protein sequence ID" value="MQM02095.1"/>
    <property type="molecule type" value="Genomic_DNA"/>
</dbReference>
<feature type="region of interest" description="Disordered" evidence="1">
    <location>
        <begin position="187"/>
        <end position="217"/>
    </location>
</feature>
<evidence type="ECO:0000256" key="1">
    <source>
        <dbReference type="SAM" id="MobiDB-lite"/>
    </source>
</evidence>
<reference evidence="2" key="1">
    <citation type="submission" date="2017-07" db="EMBL/GenBank/DDBJ databases">
        <title>Taro Niue Genome Assembly and Annotation.</title>
        <authorList>
            <person name="Atibalentja N."/>
            <person name="Keating K."/>
            <person name="Fields C.J."/>
        </authorList>
    </citation>
    <scope>NUCLEOTIDE SEQUENCE</scope>
    <source>
        <strain evidence="2">Niue_2</strain>
        <tissue evidence="2">Leaf</tissue>
    </source>
</reference>
<dbReference type="Proteomes" id="UP000652761">
    <property type="component" value="Unassembled WGS sequence"/>
</dbReference>
<organism evidence="2 3">
    <name type="scientific">Colocasia esculenta</name>
    <name type="common">Wild taro</name>
    <name type="synonym">Arum esculentum</name>
    <dbReference type="NCBI Taxonomy" id="4460"/>
    <lineage>
        <taxon>Eukaryota</taxon>
        <taxon>Viridiplantae</taxon>
        <taxon>Streptophyta</taxon>
        <taxon>Embryophyta</taxon>
        <taxon>Tracheophyta</taxon>
        <taxon>Spermatophyta</taxon>
        <taxon>Magnoliopsida</taxon>
        <taxon>Liliopsida</taxon>
        <taxon>Araceae</taxon>
        <taxon>Aroideae</taxon>
        <taxon>Colocasieae</taxon>
        <taxon>Colocasia</taxon>
    </lineage>
</organism>
<feature type="compositionally biased region" description="Low complexity" evidence="1">
    <location>
        <begin position="187"/>
        <end position="198"/>
    </location>
</feature>
<gene>
    <name evidence="2" type="ORF">Taro_034863</name>
</gene>
<evidence type="ECO:0000313" key="3">
    <source>
        <dbReference type="Proteomes" id="UP000652761"/>
    </source>
</evidence>
<proteinExistence type="predicted"/>
<protein>
    <submittedName>
        <fullName evidence="2">Uncharacterized protein</fullName>
    </submittedName>
</protein>
<dbReference type="AlphaFoldDB" id="A0A843WBC9"/>
<name>A0A843WBC9_COLES</name>
<accession>A0A843WBC9</accession>
<sequence>MHLPRWVLTSLSVSSRCPESYAVPQRCRSTHSPPSSPLSKYPPICACVRVMTITDGYRLQREASRWHDLMEESEAEATLLPLSKFFAHWSLFAILVHATSDCSTTCALPSHFNPCFPTFSALEMSAFLSLDKRRPSVHLLHGSVFCAEQKGGGRWRRCTLLRGQKTLSHEELKGAANESVAFDAAELGGSSRSSPSLPWGTGKRYAYRPPPNKTVQI</sequence>
<keyword evidence="3" id="KW-1185">Reference proteome</keyword>
<feature type="compositionally biased region" description="Pro residues" evidence="1">
    <location>
        <begin position="208"/>
        <end position="217"/>
    </location>
</feature>